<organism evidence="1 2">
    <name type="scientific">Mycolicibacterium pulveris</name>
    <name type="common">Mycobacterium pulveris</name>
    <dbReference type="NCBI Taxonomy" id="36813"/>
    <lineage>
        <taxon>Bacteria</taxon>
        <taxon>Bacillati</taxon>
        <taxon>Actinomycetota</taxon>
        <taxon>Actinomycetes</taxon>
        <taxon>Mycobacteriales</taxon>
        <taxon>Mycobacteriaceae</taxon>
        <taxon>Mycolicibacterium</taxon>
    </lineage>
</organism>
<protein>
    <submittedName>
        <fullName evidence="1">Uncharacterized protein</fullName>
    </submittedName>
</protein>
<accession>A0A7I7UNG7</accession>
<proteinExistence type="predicted"/>
<evidence type="ECO:0000313" key="2">
    <source>
        <dbReference type="Proteomes" id="UP000467252"/>
    </source>
</evidence>
<keyword evidence="2" id="KW-1185">Reference proteome</keyword>
<dbReference type="EMBL" id="AP022599">
    <property type="protein sequence ID" value="BBY82948.1"/>
    <property type="molecule type" value="Genomic_DNA"/>
</dbReference>
<name>A0A7I7UNG7_MYCPV</name>
<sequence>MHAWAWFCGVRLVGMGGHCAEARKVLRELDAELAASSERTGTTLVWTAADRAVLDAIAANIDRRVDLTADYQASTEPKVRVKLSAELRLLEGALARLLKEVHTDIPAPESQTTIKARRAANARWHPRHAPTG</sequence>
<dbReference type="Proteomes" id="UP000467252">
    <property type="component" value="Chromosome"/>
</dbReference>
<gene>
    <name evidence="1" type="ORF">MPUL_41060</name>
</gene>
<dbReference type="AlphaFoldDB" id="A0A7I7UNG7"/>
<evidence type="ECO:0000313" key="1">
    <source>
        <dbReference type="EMBL" id="BBY82948.1"/>
    </source>
</evidence>
<reference evidence="1 2" key="1">
    <citation type="journal article" date="2019" name="Emerg. Microbes Infect.">
        <title>Comprehensive subspecies identification of 175 nontuberculous mycobacteria species based on 7547 genomic profiles.</title>
        <authorList>
            <person name="Matsumoto Y."/>
            <person name="Kinjo T."/>
            <person name="Motooka D."/>
            <person name="Nabeya D."/>
            <person name="Jung N."/>
            <person name="Uechi K."/>
            <person name="Horii T."/>
            <person name="Iida T."/>
            <person name="Fujita J."/>
            <person name="Nakamura S."/>
        </authorList>
    </citation>
    <scope>NUCLEOTIDE SEQUENCE [LARGE SCALE GENOMIC DNA]</scope>
    <source>
        <strain evidence="1 2">JCM 6370</strain>
    </source>
</reference>